<sequence>MMKKIFILILFISTFLAQEINIVPYLKSIEDGEINTAKEGLNTLKRTNPNDPSVIFLDAVLTEEGEAALKKYQTIYEQHPKSNYADASLYRVFSYYFSLGVYQRAEELLNKLKTDYPSSPYIRAADRTIPDQEDIVKSEPIPVPQKQITAEATGKYNFTIQAGAFLNIENAKNLADEINKDGYPAELGTKSVGGSLLNIVTFGHLQNETEADPLLSYLKNKFDLNGRVITVE</sequence>
<accession>A0A0W8FUV1</accession>
<dbReference type="AlphaFoldDB" id="A0A0W8FUV1"/>
<dbReference type="SUPFAM" id="SSF110997">
    <property type="entry name" value="Sporulation related repeat"/>
    <property type="match status" value="1"/>
</dbReference>
<feature type="domain" description="SPOR" evidence="1">
    <location>
        <begin position="152"/>
        <end position="231"/>
    </location>
</feature>
<dbReference type="PROSITE" id="PS51724">
    <property type="entry name" value="SPOR"/>
    <property type="match status" value="1"/>
</dbReference>
<gene>
    <name evidence="2" type="ORF">ASZ90_005497</name>
</gene>
<dbReference type="EMBL" id="LNQE01000833">
    <property type="protein sequence ID" value="KUG24696.1"/>
    <property type="molecule type" value="Genomic_DNA"/>
</dbReference>
<protein>
    <recommendedName>
        <fullName evidence="1">SPOR domain-containing protein</fullName>
    </recommendedName>
</protein>
<dbReference type="Gene3D" id="1.25.40.10">
    <property type="entry name" value="Tetratricopeptide repeat domain"/>
    <property type="match status" value="1"/>
</dbReference>
<proteinExistence type="predicted"/>
<dbReference type="InterPro" id="IPR007730">
    <property type="entry name" value="SPOR-like_dom"/>
</dbReference>
<organism evidence="2">
    <name type="scientific">hydrocarbon metagenome</name>
    <dbReference type="NCBI Taxonomy" id="938273"/>
    <lineage>
        <taxon>unclassified sequences</taxon>
        <taxon>metagenomes</taxon>
        <taxon>ecological metagenomes</taxon>
    </lineage>
</organism>
<evidence type="ECO:0000259" key="1">
    <source>
        <dbReference type="PROSITE" id="PS51724"/>
    </source>
</evidence>
<dbReference type="GO" id="GO:0042834">
    <property type="term" value="F:peptidoglycan binding"/>
    <property type="evidence" value="ECO:0007669"/>
    <property type="project" value="InterPro"/>
</dbReference>
<dbReference type="Gene3D" id="3.30.70.1070">
    <property type="entry name" value="Sporulation related repeat"/>
    <property type="match status" value="1"/>
</dbReference>
<dbReference type="InterPro" id="IPR011990">
    <property type="entry name" value="TPR-like_helical_dom_sf"/>
</dbReference>
<reference evidence="2" key="1">
    <citation type="journal article" date="2015" name="Proc. Natl. Acad. Sci. U.S.A.">
        <title>Networks of energetic and metabolic interactions define dynamics in microbial communities.</title>
        <authorList>
            <person name="Embree M."/>
            <person name="Liu J.K."/>
            <person name="Al-Bassam M.M."/>
            <person name="Zengler K."/>
        </authorList>
    </citation>
    <scope>NUCLEOTIDE SEQUENCE</scope>
</reference>
<evidence type="ECO:0000313" key="2">
    <source>
        <dbReference type="EMBL" id="KUG24696.1"/>
    </source>
</evidence>
<dbReference type="Pfam" id="PF05036">
    <property type="entry name" value="SPOR"/>
    <property type="match status" value="1"/>
</dbReference>
<comment type="caution">
    <text evidence="2">The sequence shown here is derived from an EMBL/GenBank/DDBJ whole genome shotgun (WGS) entry which is preliminary data.</text>
</comment>
<dbReference type="InterPro" id="IPR036680">
    <property type="entry name" value="SPOR-like_sf"/>
</dbReference>
<name>A0A0W8FUV1_9ZZZZ</name>